<dbReference type="Proteomes" id="UP000076842">
    <property type="component" value="Unassembled WGS sequence"/>
</dbReference>
<protein>
    <submittedName>
        <fullName evidence="2">Uncharacterized protein</fullName>
    </submittedName>
</protein>
<keyword evidence="3" id="KW-1185">Reference proteome</keyword>
<reference evidence="2 3" key="1">
    <citation type="journal article" date="2016" name="Mol. Biol. Evol.">
        <title>Comparative Genomics of Early-Diverging Mushroom-Forming Fungi Provides Insights into the Origins of Lignocellulose Decay Capabilities.</title>
        <authorList>
            <person name="Nagy L.G."/>
            <person name="Riley R."/>
            <person name="Tritt A."/>
            <person name="Adam C."/>
            <person name="Daum C."/>
            <person name="Floudas D."/>
            <person name="Sun H."/>
            <person name="Yadav J.S."/>
            <person name="Pangilinan J."/>
            <person name="Larsson K.H."/>
            <person name="Matsuura K."/>
            <person name="Barry K."/>
            <person name="Labutti K."/>
            <person name="Kuo R."/>
            <person name="Ohm R.A."/>
            <person name="Bhattacharya S.S."/>
            <person name="Shirouzu T."/>
            <person name="Yoshinaga Y."/>
            <person name="Martin F.M."/>
            <person name="Grigoriev I.V."/>
            <person name="Hibbett D.S."/>
        </authorList>
    </citation>
    <scope>NUCLEOTIDE SEQUENCE [LARGE SCALE GENOMIC DNA]</scope>
    <source>
        <strain evidence="2 3">HHB12733</strain>
    </source>
</reference>
<accession>A0A165FQR1</accession>
<dbReference type="EMBL" id="KV423968">
    <property type="protein sequence ID" value="KZT57079.1"/>
    <property type="molecule type" value="Genomic_DNA"/>
</dbReference>
<proteinExistence type="predicted"/>
<dbReference type="OrthoDB" id="6612291at2759"/>
<evidence type="ECO:0000313" key="3">
    <source>
        <dbReference type="Proteomes" id="UP000076842"/>
    </source>
</evidence>
<dbReference type="InParanoid" id="A0A165FQR1"/>
<name>A0A165FQR1_9BASI</name>
<evidence type="ECO:0000313" key="2">
    <source>
        <dbReference type="EMBL" id="KZT57079.1"/>
    </source>
</evidence>
<gene>
    <name evidence="2" type="ORF">CALCODRAFT_496545</name>
</gene>
<dbReference type="AlphaFoldDB" id="A0A165FQR1"/>
<organism evidence="2 3">
    <name type="scientific">Calocera cornea HHB12733</name>
    <dbReference type="NCBI Taxonomy" id="1353952"/>
    <lineage>
        <taxon>Eukaryota</taxon>
        <taxon>Fungi</taxon>
        <taxon>Dikarya</taxon>
        <taxon>Basidiomycota</taxon>
        <taxon>Agaricomycotina</taxon>
        <taxon>Dacrymycetes</taxon>
        <taxon>Dacrymycetales</taxon>
        <taxon>Dacrymycetaceae</taxon>
        <taxon>Calocera</taxon>
    </lineage>
</organism>
<feature type="compositionally biased region" description="Basic and acidic residues" evidence="1">
    <location>
        <begin position="54"/>
        <end position="65"/>
    </location>
</feature>
<dbReference type="PROSITE" id="PS51257">
    <property type="entry name" value="PROKAR_LIPOPROTEIN"/>
    <property type="match status" value="1"/>
</dbReference>
<sequence>MRLAITFIAIQASLFISFSCLRGIVRLLDVNGHTGLNGGHEIPTRRSAPPSASKVEESTKSFDRR</sequence>
<feature type="region of interest" description="Disordered" evidence="1">
    <location>
        <begin position="35"/>
        <end position="65"/>
    </location>
</feature>
<evidence type="ECO:0000256" key="1">
    <source>
        <dbReference type="SAM" id="MobiDB-lite"/>
    </source>
</evidence>